<dbReference type="Gene3D" id="2.60.40.10">
    <property type="entry name" value="Immunoglobulins"/>
    <property type="match status" value="1"/>
</dbReference>
<dbReference type="GO" id="GO:0019252">
    <property type="term" value="P:starch biosynthetic process"/>
    <property type="evidence" value="ECO:0007669"/>
    <property type="project" value="UniProtKB-UniPathway"/>
</dbReference>
<feature type="region of interest" description="Disordered" evidence="8">
    <location>
        <begin position="1033"/>
        <end position="1052"/>
    </location>
</feature>
<comment type="catalytic activity">
    <reaction evidence="1">
        <text>Transfers a segment of a (1-&gt;4)-alpha-D-glucan chain to a primary hydroxy group in a similar glucan chain.</text>
        <dbReference type="EC" id="2.4.1.18"/>
    </reaction>
</comment>
<keyword evidence="12" id="KW-1185">Reference proteome</keyword>
<organism evidence="11 12">
    <name type="scientific">Chara braunii</name>
    <name type="common">Braun's stonewort</name>
    <dbReference type="NCBI Taxonomy" id="69332"/>
    <lineage>
        <taxon>Eukaryota</taxon>
        <taxon>Viridiplantae</taxon>
        <taxon>Streptophyta</taxon>
        <taxon>Charophyceae</taxon>
        <taxon>Charales</taxon>
        <taxon>Characeae</taxon>
        <taxon>Chara</taxon>
    </lineage>
</organism>
<dbReference type="InterPro" id="IPR014756">
    <property type="entry name" value="Ig_E-set"/>
</dbReference>
<dbReference type="InterPro" id="IPR017853">
    <property type="entry name" value="GH"/>
</dbReference>
<dbReference type="InterPro" id="IPR006048">
    <property type="entry name" value="A-amylase/branching_C"/>
</dbReference>
<dbReference type="PANTHER" id="PTHR43651:SF2">
    <property type="entry name" value="1,4-ALPHA-GLUCAN-BRANCHING ENZYME, CHLOROPLASTIC_AMYLOPLASTIC"/>
    <property type="match status" value="1"/>
</dbReference>
<dbReference type="InterPro" id="IPR006047">
    <property type="entry name" value="GH13_cat_dom"/>
</dbReference>
<keyword evidence="5" id="KW-0808">Transferase</keyword>
<feature type="domain" description="Glycosyl hydrolase family 13 catalytic" evidence="10">
    <location>
        <begin position="404"/>
        <end position="760"/>
    </location>
</feature>
<evidence type="ECO:0000256" key="5">
    <source>
        <dbReference type="ARBA" id="ARBA00022679"/>
    </source>
</evidence>
<evidence type="ECO:0000256" key="2">
    <source>
        <dbReference type="ARBA" id="ARBA00004602"/>
    </source>
</evidence>
<evidence type="ECO:0000256" key="9">
    <source>
        <dbReference type="SAM" id="Phobius"/>
    </source>
</evidence>
<dbReference type="Gene3D" id="3.20.20.80">
    <property type="entry name" value="Glycosidases"/>
    <property type="match status" value="1"/>
</dbReference>
<evidence type="ECO:0000256" key="1">
    <source>
        <dbReference type="ARBA" id="ARBA00000826"/>
    </source>
</evidence>
<evidence type="ECO:0000256" key="4">
    <source>
        <dbReference type="ARBA" id="ARBA00012541"/>
    </source>
</evidence>
<keyword evidence="6" id="KW-0934">Plastid</keyword>
<dbReference type="Gramene" id="GBG68759">
    <property type="protein sequence ID" value="GBG68759"/>
    <property type="gene ID" value="CBR_g3299"/>
</dbReference>
<dbReference type="Pfam" id="PF00128">
    <property type="entry name" value="Alpha-amylase"/>
    <property type="match status" value="1"/>
</dbReference>
<dbReference type="Pfam" id="PF02806">
    <property type="entry name" value="Alpha-amylase_C"/>
    <property type="match status" value="1"/>
</dbReference>
<dbReference type="SMART" id="SM00642">
    <property type="entry name" value="Aamy"/>
    <property type="match status" value="1"/>
</dbReference>
<feature type="compositionally biased region" description="Low complexity" evidence="8">
    <location>
        <begin position="1033"/>
        <end position="1043"/>
    </location>
</feature>
<feature type="region of interest" description="Disordered" evidence="8">
    <location>
        <begin position="26"/>
        <end position="127"/>
    </location>
</feature>
<dbReference type="AlphaFoldDB" id="A0A388KFD4"/>
<gene>
    <name evidence="11" type="ORF">CBR_g3299</name>
</gene>
<dbReference type="PANTHER" id="PTHR43651">
    <property type="entry name" value="1,4-ALPHA-GLUCAN-BRANCHING ENZYME"/>
    <property type="match status" value="1"/>
</dbReference>
<reference evidence="11 12" key="1">
    <citation type="journal article" date="2018" name="Cell">
        <title>The Chara Genome: Secondary Complexity and Implications for Plant Terrestrialization.</title>
        <authorList>
            <person name="Nishiyama T."/>
            <person name="Sakayama H."/>
            <person name="Vries J.D."/>
            <person name="Buschmann H."/>
            <person name="Saint-Marcoux D."/>
            <person name="Ullrich K.K."/>
            <person name="Haas F.B."/>
            <person name="Vanderstraeten L."/>
            <person name="Becker D."/>
            <person name="Lang D."/>
            <person name="Vosolsobe S."/>
            <person name="Rombauts S."/>
            <person name="Wilhelmsson P.K.I."/>
            <person name="Janitza P."/>
            <person name="Kern R."/>
            <person name="Heyl A."/>
            <person name="Rumpler F."/>
            <person name="Villalobos L.I.A.C."/>
            <person name="Clay J.M."/>
            <person name="Skokan R."/>
            <person name="Toyoda A."/>
            <person name="Suzuki Y."/>
            <person name="Kagoshima H."/>
            <person name="Schijlen E."/>
            <person name="Tajeshwar N."/>
            <person name="Catarino B."/>
            <person name="Hetherington A.J."/>
            <person name="Saltykova A."/>
            <person name="Bonnot C."/>
            <person name="Breuninger H."/>
            <person name="Symeonidi A."/>
            <person name="Radhakrishnan G.V."/>
            <person name="Van Nieuwerburgh F."/>
            <person name="Deforce D."/>
            <person name="Chang C."/>
            <person name="Karol K.G."/>
            <person name="Hedrich R."/>
            <person name="Ulvskov P."/>
            <person name="Glockner G."/>
            <person name="Delwiche C.F."/>
            <person name="Petrasek J."/>
            <person name="Van de Peer Y."/>
            <person name="Friml J."/>
            <person name="Beilby M."/>
            <person name="Dolan L."/>
            <person name="Kohara Y."/>
            <person name="Sugano S."/>
            <person name="Fujiyama A."/>
            <person name="Delaux P.-M."/>
            <person name="Quint M."/>
            <person name="TheiBen G."/>
            <person name="Hagemann M."/>
            <person name="Harholt J."/>
            <person name="Dunand C."/>
            <person name="Zachgo S."/>
            <person name="Langdale J."/>
            <person name="Maumus F."/>
            <person name="Straeten D.V.D."/>
            <person name="Gould S.B."/>
            <person name="Rensing S.A."/>
        </authorList>
    </citation>
    <scope>NUCLEOTIDE SEQUENCE [LARGE SCALE GENOMIC DNA]</scope>
    <source>
        <strain evidence="11 12">S276</strain>
    </source>
</reference>
<evidence type="ECO:0000256" key="3">
    <source>
        <dbReference type="ARBA" id="ARBA00009000"/>
    </source>
</evidence>
<evidence type="ECO:0000256" key="8">
    <source>
        <dbReference type="SAM" id="MobiDB-lite"/>
    </source>
</evidence>
<dbReference type="FunFam" id="3.20.20.80:FF:000001">
    <property type="entry name" value="1,4-alpha-glucan branching enzyme"/>
    <property type="match status" value="1"/>
</dbReference>
<dbReference type="SUPFAM" id="SSF51445">
    <property type="entry name" value="(Trans)glycosidases"/>
    <property type="match status" value="1"/>
</dbReference>
<comment type="subcellular location">
    <subcellularLocation>
        <location evidence="2">Plastid</location>
        <location evidence="2">Amyloplast</location>
    </subcellularLocation>
</comment>
<dbReference type="STRING" id="69332.A0A388KFD4"/>
<proteinExistence type="inferred from homology"/>
<accession>A0A388KFD4</accession>
<name>A0A388KFD4_CHABU</name>
<dbReference type="SUPFAM" id="SSF81296">
    <property type="entry name" value="E set domains"/>
    <property type="match status" value="1"/>
</dbReference>
<dbReference type="UniPathway" id="UPA00152"/>
<protein>
    <recommendedName>
        <fullName evidence="4">1,4-alpha-glucan branching enzyme</fullName>
        <ecNumber evidence="4">2.4.1.18</ecNumber>
    </recommendedName>
</protein>
<comment type="pathway">
    <text evidence="7">Glycan biosynthesis.</text>
</comment>
<comment type="similarity">
    <text evidence="3">Belongs to the glycosyl hydrolase 13 family. GlgB subfamily.</text>
</comment>
<dbReference type="EMBL" id="BFEA01000105">
    <property type="protein sequence ID" value="GBG68759.1"/>
    <property type="molecule type" value="Genomic_DNA"/>
</dbReference>
<dbReference type="FunFam" id="2.60.40.10:FF:000250">
    <property type="entry name" value="1,4-alpha-glucan-branching enzyme, chloroplastic/amyloplastic"/>
    <property type="match status" value="1"/>
</dbReference>
<evidence type="ECO:0000256" key="6">
    <source>
        <dbReference type="ARBA" id="ARBA00023234"/>
    </source>
</evidence>
<feature type="transmembrane region" description="Helical" evidence="9">
    <location>
        <begin position="850"/>
        <end position="872"/>
    </location>
</feature>
<evidence type="ECO:0000313" key="12">
    <source>
        <dbReference type="Proteomes" id="UP000265515"/>
    </source>
</evidence>
<dbReference type="OrthoDB" id="196493at2759"/>
<dbReference type="GO" id="GO:0003844">
    <property type="term" value="F:1,4-alpha-glucan branching enzyme activity"/>
    <property type="evidence" value="ECO:0007669"/>
    <property type="project" value="UniProtKB-EC"/>
</dbReference>
<dbReference type="InterPro" id="IPR013783">
    <property type="entry name" value="Ig-like_fold"/>
</dbReference>
<feature type="compositionally biased region" description="Low complexity" evidence="8">
    <location>
        <begin position="26"/>
        <end position="64"/>
    </location>
</feature>
<dbReference type="Proteomes" id="UP000265515">
    <property type="component" value="Unassembled WGS sequence"/>
</dbReference>
<dbReference type="CDD" id="cd02854">
    <property type="entry name" value="E_set_GBE_euk_N"/>
    <property type="match status" value="1"/>
</dbReference>
<comment type="caution">
    <text evidence="11">The sequence shown here is derived from an EMBL/GenBank/DDBJ whole genome shotgun (WGS) entry which is preliminary data.</text>
</comment>
<dbReference type="EC" id="2.4.1.18" evidence="4"/>
<evidence type="ECO:0000313" key="11">
    <source>
        <dbReference type="EMBL" id="GBG68759.1"/>
    </source>
</evidence>
<feature type="region of interest" description="Disordered" evidence="8">
    <location>
        <begin position="1122"/>
        <end position="1147"/>
    </location>
</feature>
<dbReference type="CDD" id="cd11321">
    <property type="entry name" value="AmyAc_bac_euk_BE"/>
    <property type="match status" value="1"/>
</dbReference>
<feature type="transmembrane region" description="Helical" evidence="9">
    <location>
        <begin position="821"/>
        <end position="838"/>
    </location>
</feature>
<dbReference type="SUPFAM" id="SSF51011">
    <property type="entry name" value="Glycosyl hydrolase domain"/>
    <property type="match status" value="1"/>
</dbReference>
<dbReference type="GO" id="GO:0004553">
    <property type="term" value="F:hydrolase activity, hydrolyzing O-glycosyl compounds"/>
    <property type="evidence" value="ECO:0007669"/>
    <property type="project" value="InterPro"/>
</dbReference>
<evidence type="ECO:0000256" key="7">
    <source>
        <dbReference type="ARBA" id="ARBA00060592"/>
    </source>
</evidence>
<feature type="transmembrane region" description="Helical" evidence="9">
    <location>
        <begin position="879"/>
        <end position="898"/>
    </location>
</feature>
<keyword evidence="9" id="KW-0812">Transmembrane</keyword>
<keyword evidence="6" id="KW-0035">Amyloplast</keyword>
<dbReference type="Pfam" id="PF02922">
    <property type="entry name" value="CBM_48"/>
    <property type="match status" value="1"/>
</dbReference>
<dbReference type="GO" id="GO:0009501">
    <property type="term" value="C:amyloplast"/>
    <property type="evidence" value="ECO:0007669"/>
    <property type="project" value="UniProtKB-SubCell"/>
</dbReference>
<feature type="compositionally biased region" description="Gly residues" evidence="8">
    <location>
        <begin position="99"/>
        <end position="111"/>
    </location>
</feature>
<dbReference type="GO" id="GO:0043169">
    <property type="term" value="F:cation binding"/>
    <property type="evidence" value="ECO:0007669"/>
    <property type="project" value="InterPro"/>
</dbReference>
<keyword evidence="9" id="KW-0472">Membrane</keyword>
<keyword evidence="9" id="KW-1133">Transmembrane helix</keyword>
<feature type="region of interest" description="Disordered" evidence="8">
    <location>
        <begin position="947"/>
        <end position="971"/>
    </location>
</feature>
<feature type="compositionally biased region" description="Acidic residues" evidence="8">
    <location>
        <begin position="959"/>
        <end position="970"/>
    </location>
</feature>
<dbReference type="InterPro" id="IPR004193">
    <property type="entry name" value="Glyco_hydro_13_N"/>
</dbReference>
<sequence>MFSGVSISINWKGVSAVMHPLLSSGISLGSSSSSSSTSPSSPSSSYSLTSSTSAFSPSSLLSPSIRGGAVMDGDGSPPGPESLSGVLGRRPGSLRRISVGGGGGGGGGGGSTTSSPSSSSRDDGRSTDYMARGVRRCISFSGFGEAWSASRSHGWVGPRWWNNVHANQENLGGPPNEQWVHPPRQGVGMPRIRSFPTTPSALERPVSWEDMDYSSNGLDVIATDPALAAHQKHLMSRYRLFLSTKKMYDAHEGGLEEFARGYEKFGFNREDGGIVYKEWAPAARAAQLIGDFNNWDGSSHYMEKKEFGVWSIHIPDRNGRSAIPHGSRVKIRLQKADGSWVDRISAWIKYALQERGKLEGTYDGIYWDPPKNERYKFKYRRPPRPAAPRIYEAHVGMSSPECKVATYRYFADTVLPRIKANGYNTIQLMAVMEHAYYASFGYHVTNFFAVSSRSGTPEDLKYLIDKAHKLGLRILMDIVHSHASKNEKDGLNGFDFGQSSRDSYFHTGERGYHRLWDSRLFNYNNWEVQRFLLSNLRWWMEEYGFDGFRFDGVTSMLYHHHGINRSFTGDYREYFDWTTDEEAAVYLMLANDLIHHLYDEATTIAEDVSGMPTIGLPVQVGGIGFDYRLAMGIPDKWIYLMKNKRDEHWSMQEIVKALTNRRYTEKVVAYAESHDQSMVGDKSFAFMLMDKEMYSGMSDLAPASPAVDRGIALHKMIHLISMALGGDGYLNFMGNEYMYRFDQAMNELEERYHFLSSQLQVVSSANEKEKVIVFERGELVFVFNFHPSCTYSDYKVGCERPGRYRIALDSDAREMGGKGRLIMLLLAVIAVVILVLVVEEHFVIAFLRIWVVFVGEAAFVVPALIVVIALVCVTGHDEFLMITLIGALVLPALIVVHADIGTCLPPLNAPNGIGGQVYFRHPEAEDLKREEEGRLWQRWRGYSDASGHSLENGGTDSTMGEDDDSDDGDYFSEGYEAQYVYGQHIRSHSYEAQNVFGQHMRSHSSEAEDVYGQHIRSRSYEVQNVYGQHQQQQQCQQQQQQQEQEQEEQEEDDFVMSTAWDYMPSAAEGCDQLSGERSEQELVAMMDKVEIEERGEMEGMEGEMEGGMEGGVEGEEGMVCEEQGQDLPRSVEESPKGYWRYGDEESNWDEEGGEVVGFVYPWVP</sequence>
<evidence type="ECO:0000259" key="10">
    <source>
        <dbReference type="SMART" id="SM00642"/>
    </source>
</evidence>